<feature type="compositionally biased region" description="Basic and acidic residues" evidence="1">
    <location>
        <begin position="49"/>
        <end position="71"/>
    </location>
</feature>
<evidence type="ECO:0000313" key="3">
    <source>
        <dbReference type="Proteomes" id="UP001605036"/>
    </source>
</evidence>
<gene>
    <name evidence="2" type="ORF">R1flu_004453</name>
</gene>
<name>A0ABD1YQB8_9MARC</name>
<feature type="compositionally biased region" description="Basic and acidic residues" evidence="1">
    <location>
        <begin position="18"/>
        <end position="32"/>
    </location>
</feature>
<organism evidence="2 3">
    <name type="scientific">Riccia fluitans</name>
    <dbReference type="NCBI Taxonomy" id="41844"/>
    <lineage>
        <taxon>Eukaryota</taxon>
        <taxon>Viridiplantae</taxon>
        <taxon>Streptophyta</taxon>
        <taxon>Embryophyta</taxon>
        <taxon>Marchantiophyta</taxon>
        <taxon>Marchantiopsida</taxon>
        <taxon>Marchantiidae</taxon>
        <taxon>Marchantiales</taxon>
        <taxon>Ricciaceae</taxon>
        <taxon>Riccia</taxon>
    </lineage>
</organism>
<proteinExistence type="predicted"/>
<dbReference type="Proteomes" id="UP001605036">
    <property type="component" value="Unassembled WGS sequence"/>
</dbReference>
<comment type="caution">
    <text evidence="2">The sequence shown here is derived from an EMBL/GenBank/DDBJ whole genome shotgun (WGS) entry which is preliminary data.</text>
</comment>
<evidence type="ECO:0000256" key="1">
    <source>
        <dbReference type="SAM" id="MobiDB-lite"/>
    </source>
</evidence>
<evidence type="ECO:0000313" key="2">
    <source>
        <dbReference type="EMBL" id="KAL2632974.1"/>
    </source>
</evidence>
<feature type="region of interest" description="Disordered" evidence="1">
    <location>
        <begin position="1"/>
        <end position="83"/>
    </location>
</feature>
<dbReference type="AlphaFoldDB" id="A0ABD1YQB8"/>
<sequence>MNEGRETGSCHVSSGRPVRTEANREGRDRTINERLTANKRKWPGPSTTTERRTDHRRNDVAAQRDEAETARKLPISAPGPLWL</sequence>
<dbReference type="EMBL" id="JBHFFA010000003">
    <property type="protein sequence ID" value="KAL2632974.1"/>
    <property type="molecule type" value="Genomic_DNA"/>
</dbReference>
<reference evidence="2 3" key="1">
    <citation type="submission" date="2024-09" db="EMBL/GenBank/DDBJ databases">
        <title>Chromosome-scale assembly of Riccia fluitans.</title>
        <authorList>
            <person name="Paukszto L."/>
            <person name="Sawicki J."/>
            <person name="Karawczyk K."/>
            <person name="Piernik-Szablinska J."/>
            <person name="Szczecinska M."/>
            <person name="Mazdziarz M."/>
        </authorList>
    </citation>
    <scope>NUCLEOTIDE SEQUENCE [LARGE SCALE GENOMIC DNA]</scope>
    <source>
        <strain evidence="2">Rf_01</strain>
        <tissue evidence="2">Aerial parts of the thallus</tissue>
    </source>
</reference>
<accession>A0ABD1YQB8</accession>
<protein>
    <submittedName>
        <fullName evidence="2">Uncharacterized protein</fullName>
    </submittedName>
</protein>
<keyword evidence="3" id="KW-1185">Reference proteome</keyword>